<evidence type="ECO:0000313" key="2">
    <source>
        <dbReference type="Proteomes" id="UP000324222"/>
    </source>
</evidence>
<name>A0A5B7GBJ2_PORTR</name>
<dbReference type="AlphaFoldDB" id="A0A5B7GBJ2"/>
<proteinExistence type="predicted"/>
<dbReference type="EMBL" id="VSRR010012592">
    <property type="protein sequence ID" value="MPC54727.1"/>
    <property type="molecule type" value="Genomic_DNA"/>
</dbReference>
<evidence type="ECO:0000313" key="1">
    <source>
        <dbReference type="EMBL" id="MPC54727.1"/>
    </source>
</evidence>
<keyword evidence="2" id="KW-1185">Reference proteome</keyword>
<comment type="caution">
    <text evidence="1">The sequence shown here is derived from an EMBL/GenBank/DDBJ whole genome shotgun (WGS) entry which is preliminary data.</text>
</comment>
<dbReference type="SUPFAM" id="SSF52266">
    <property type="entry name" value="SGNH hydrolase"/>
    <property type="match status" value="1"/>
</dbReference>
<organism evidence="1 2">
    <name type="scientific">Portunus trituberculatus</name>
    <name type="common">Swimming crab</name>
    <name type="synonym">Neptunus trituberculatus</name>
    <dbReference type="NCBI Taxonomy" id="210409"/>
    <lineage>
        <taxon>Eukaryota</taxon>
        <taxon>Metazoa</taxon>
        <taxon>Ecdysozoa</taxon>
        <taxon>Arthropoda</taxon>
        <taxon>Crustacea</taxon>
        <taxon>Multicrustacea</taxon>
        <taxon>Malacostraca</taxon>
        <taxon>Eumalacostraca</taxon>
        <taxon>Eucarida</taxon>
        <taxon>Decapoda</taxon>
        <taxon>Pleocyemata</taxon>
        <taxon>Brachyura</taxon>
        <taxon>Eubrachyura</taxon>
        <taxon>Portunoidea</taxon>
        <taxon>Portunidae</taxon>
        <taxon>Portuninae</taxon>
        <taxon>Portunus</taxon>
    </lineage>
</organism>
<dbReference type="OrthoDB" id="10072345at2759"/>
<dbReference type="Proteomes" id="UP000324222">
    <property type="component" value="Unassembled WGS sequence"/>
</dbReference>
<evidence type="ECO:0008006" key="3">
    <source>
        <dbReference type="Google" id="ProtNLM"/>
    </source>
</evidence>
<protein>
    <recommendedName>
        <fullName evidence="3">SGNH hydrolase-type esterase domain-containing protein</fullName>
    </recommendedName>
</protein>
<sequence length="79" mass="9153">MAIALNCRLADHSRNNGWAFINNWDLFYGKDTLYARDGVHLSRQGVRVLAGTLEGELNALRRFFSVDRRNLVRYVREAI</sequence>
<reference evidence="1 2" key="1">
    <citation type="submission" date="2019-05" db="EMBL/GenBank/DDBJ databases">
        <title>Another draft genome of Portunus trituberculatus and its Hox gene families provides insights of decapod evolution.</title>
        <authorList>
            <person name="Jeong J.-H."/>
            <person name="Song I."/>
            <person name="Kim S."/>
            <person name="Choi T."/>
            <person name="Kim D."/>
            <person name="Ryu S."/>
            <person name="Kim W."/>
        </authorList>
    </citation>
    <scope>NUCLEOTIDE SEQUENCE [LARGE SCALE GENOMIC DNA]</scope>
    <source>
        <tissue evidence="1">Muscle</tissue>
    </source>
</reference>
<gene>
    <name evidence="1" type="ORF">E2C01_048652</name>
</gene>
<accession>A0A5B7GBJ2</accession>
<dbReference type="Gene3D" id="3.40.50.12700">
    <property type="match status" value="1"/>
</dbReference>